<name>A0A9P6DNH9_9AGAM</name>
<dbReference type="CDD" id="cd00590">
    <property type="entry name" value="RRM_SF"/>
    <property type="match status" value="1"/>
</dbReference>
<reference evidence="1" key="1">
    <citation type="journal article" date="2020" name="Nat. Commun.">
        <title>Large-scale genome sequencing of mycorrhizal fungi provides insights into the early evolution of symbiotic traits.</title>
        <authorList>
            <person name="Miyauchi S."/>
            <person name="Kiss E."/>
            <person name="Kuo A."/>
            <person name="Drula E."/>
            <person name="Kohler A."/>
            <person name="Sanchez-Garcia M."/>
            <person name="Morin E."/>
            <person name="Andreopoulos B."/>
            <person name="Barry K.W."/>
            <person name="Bonito G."/>
            <person name="Buee M."/>
            <person name="Carver A."/>
            <person name="Chen C."/>
            <person name="Cichocki N."/>
            <person name="Clum A."/>
            <person name="Culley D."/>
            <person name="Crous P.W."/>
            <person name="Fauchery L."/>
            <person name="Girlanda M."/>
            <person name="Hayes R.D."/>
            <person name="Keri Z."/>
            <person name="LaButti K."/>
            <person name="Lipzen A."/>
            <person name="Lombard V."/>
            <person name="Magnuson J."/>
            <person name="Maillard F."/>
            <person name="Murat C."/>
            <person name="Nolan M."/>
            <person name="Ohm R.A."/>
            <person name="Pangilinan J."/>
            <person name="Pereira M.F."/>
            <person name="Perotto S."/>
            <person name="Peter M."/>
            <person name="Pfister S."/>
            <person name="Riley R."/>
            <person name="Sitrit Y."/>
            <person name="Stielow J.B."/>
            <person name="Szollosi G."/>
            <person name="Zifcakova L."/>
            <person name="Stursova M."/>
            <person name="Spatafora J.W."/>
            <person name="Tedersoo L."/>
            <person name="Vaario L.M."/>
            <person name="Yamada A."/>
            <person name="Yan M."/>
            <person name="Wang P."/>
            <person name="Xu J."/>
            <person name="Bruns T."/>
            <person name="Baldrian P."/>
            <person name="Vilgalys R."/>
            <person name="Dunand C."/>
            <person name="Henrissat B."/>
            <person name="Grigoriev I.V."/>
            <person name="Hibbett D."/>
            <person name="Nagy L.G."/>
            <person name="Martin F.M."/>
        </authorList>
    </citation>
    <scope>NUCLEOTIDE SEQUENCE</scope>
    <source>
        <strain evidence="1">UP504</strain>
    </source>
</reference>
<protein>
    <submittedName>
        <fullName evidence="1">Uncharacterized protein</fullName>
    </submittedName>
</protein>
<dbReference type="SUPFAM" id="SSF54928">
    <property type="entry name" value="RNA-binding domain, RBD"/>
    <property type="match status" value="1"/>
</dbReference>
<evidence type="ECO:0000313" key="2">
    <source>
        <dbReference type="Proteomes" id="UP000886523"/>
    </source>
</evidence>
<dbReference type="EMBL" id="MU129162">
    <property type="protein sequence ID" value="KAF9505299.1"/>
    <property type="molecule type" value="Genomic_DNA"/>
</dbReference>
<accession>A0A9P6DNH9</accession>
<dbReference type="InterPro" id="IPR035979">
    <property type="entry name" value="RBD_domain_sf"/>
</dbReference>
<sequence length="285" mass="32178">MICFGTSTPILFISRALGRGKIPSIGPFCLSRPLRPKISRQLSEYIRHDPPLVLNPNHDEDNNDTFTIRKGAIDFQNRNFYRPRAPSVVVNVKSLPPGETFQSLVDEVEKHPGIVDIKIPPPPTSEKRHRAILQLEFQTPLIAYNAVLHFGKGHAEHKSQNRITPSDSSHVVYRTYTKEDASQDEAKAALDRVIQNLPGVQIHSLKIENVRRGIQLVPGSKRFCLTGTIQFRADLSRRITKFDNLVKASDELENLSFHDKMTPIIIYYAVGAAGRKSDPSRRRES</sequence>
<keyword evidence="2" id="KW-1185">Reference proteome</keyword>
<proteinExistence type="predicted"/>
<dbReference type="AlphaFoldDB" id="A0A9P6DNH9"/>
<dbReference type="GO" id="GO:0003676">
    <property type="term" value="F:nucleic acid binding"/>
    <property type="evidence" value="ECO:0007669"/>
    <property type="project" value="InterPro"/>
</dbReference>
<comment type="caution">
    <text evidence="1">The sequence shown here is derived from an EMBL/GenBank/DDBJ whole genome shotgun (WGS) entry which is preliminary data.</text>
</comment>
<gene>
    <name evidence="1" type="ORF">BS47DRAFT_1354090</name>
</gene>
<organism evidence="1 2">
    <name type="scientific">Hydnum rufescens UP504</name>
    <dbReference type="NCBI Taxonomy" id="1448309"/>
    <lineage>
        <taxon>Eukaryota</taxon>
        <taxon>Fungi</taxon>
        <taxon>Dikarya</taxon>
        <taxon>Basidiomycota</taxon>
        <taxon>Agaricomycotina</taxon>
        <taxon>Agaricomycetes</taxon>
        <taxon>Cantharellales</taxon>
        <taxon>Hydnaceae</taxon>
        <taxon>Hydnum</taxon>
    </lineage>
</organism>
<evidence type="ECO:0000313" key="1">
    <source>
        <dbReference type="EMBL" id="KAF9505299.1"/>
    </source>
</evidence>
<dbReference type="Proteomes" id="UP000886523">
    <property type="component" value="Unassembled WGS sequence"/>
</dbReference>